<dbReference type="GO" id="GO:0009073">
    <property type="term" value="P:aromatic amino acid family biosynthetic process"/>
    <property type="evidence" value="ECO:0007669"/>
    <property type="project" value="UniProtKB-KW"/>
</dbReference>
<dbReference type="InterPro" id="IPR018508">
    <property type="entry name" value="3-dehydroquinate_DH_AS"/>
</dbReference>
<feature type="binding site" evidence="5">
    <location>
        <position position="212"/>
    </location>
    <ligand>
        <name>3-dehydroquinate</name>
        <dbReference type="ChEBI" id="CHEBI:32364"/>
    </ligand>
</feature>
<comment type="function">
    <text evidence="5">Involved in the third step of the chorismate pathway, which leads to the biosynthesis of aromatic amino acids. Catalyzes the cis-dehydration of 3-dehydroquinate (DHQ) and introduces the first double bond of the aromatic ring to yield 3-dehydroshikimate.</text>
</comment>
<evidence type="ECO:0000256" key="4">
    <source>
        <dbReference type="ARBA" id="ARBA00023270"/>
    </source>
</evidence>
<feature type="binding site" evidence="5">
    <location>
        <position position="83"/>
    </location>
    <ligand>
        <name>3-dehydroquinate</name>
        <dbReference type="ChEBI" id="CHEBI:32364"/>
    </ligand>
</feature>
<dbReference type="Gene3D" id="3.20.20.70">
    <property type="entry name" value="Aldolase class I"/>
    <property type="match status" value="1"/>
</dbReference>
<keyword evidence="5" id="KW-0028">Amino-acid biosynthesis</keyword>
<evidence type="ECO:0000256" key="2">
    <source>
        <dbReference type="ARBA" id="ARBA00023141"/>
    </source>
</evidence>
<dbReference type="Proteomes" id="UP000064514">
    <property type="component" value="Unassembled WGS sequence"/>
</dbReference>
<dbReference type="UniPathway" id="UPA00053">
    <property type="reaction ID" value="UER00086"/>
</dbReference>
<keyword evidence="3 5" id="KW-0456">Lyase</keyword>
<dbReference type="PANTHER" id="PTHR43699">
    <property type="entry name" value="3-DEHYDROQUINATE DEHYDRATASE"/>
    <property type="match status" value="1"/>
</dbReference>
<accession>A0A3F3GZ57</accession>
<keyword evidence="2 5" id="KW-0057">Aromatic amino acid biosynthesis</keyword>
<comment type="similarity">
    <text evidence="5">Belongs to the type-I 3-dehydroquinase family.</text>
</comment>
<evidence type="ECO:0000313" key="6">
    <source>
        <dbReference type="EMBL" id="GAP04245.1"/>
    </source>
</evidence>
<dbReference type="PROSITE" id="PS01028">
    <property type="entry name" value="DEHYDROQUINASE_I"/>
    <property type="match status" value="1"/>
</dbReference>
<comment type="catalytic activity">
    <reaction evidence="1 5">
        <text>3-dehydroquinate = 3-dehydroshikimate + H2O</text>
        <dbReference type="Rhea" id="RHEA:21096"/>
        <dbReference type="ChEBI" id="CHEBI:15377"/>
        <dbReference type="ChEBI" id="CHEBI:16630"/>
        <dbReference type="ChEBI" id="CHEBI:32364"/>
        <dbReference type="EC" id="4.2.1.10"/>
    </reaction>
</comment>
<feature type="active site" description="Schiff-base intermediate with substrate" evidence="5">
    <location>
        <position position="170"/>
    </location>
</feature>
<evidence type="ECO:0000256" key="5">
    <source>
        <dbReference type="HAMAP-Rule" id="MF_00214"/>
    </source>
</evidence>
<dbReference type="STRING" id="709323.GCA_001047135_00790"/>
<evidence type="ECO:0000256" key="3">
    <source>
        <dbReference type="ARBA" id="ARBA00023239"/>
    </source>
</evidence>
<dbReference type="EC" id="4.2.1.10" evidence="5"/>
<dbReference type="GO" id="GO:0003855">
    <property type="term" value="F:3-dehydroquinate dehydratase activity"/>
    <property type="evidence" value="ECO:0007669"/>
    <property type="project" value="UniProtKB-UniRule"/>
</dbReference>
<dbReference type="RefSeq" id="WP_059393672.1">
    <property type="nucleotide sequence ID" value="NZ_DF968080.1"/>
</dbReference>
<feature type="binding site" evidence="5">
    <location>
        <begin position="47"/>
        <end position="49"/>
    </location>
    <ligand>
        <name>3-dehydroquinate</name>
        <dbReference type="ChEBI" id="CHEBI:32364"/>
    </ligand>
</feature>
<feature type="binding site" evidence="5">
    <location>
        <position position="233"/>
    </location>
    <ligand>
        <name>3-dehydroquinate</name>
        <dbReference type="ChEBI" id="CHEBI:32364"/>
    </ligand>
</feature>
<dbReference type="InterPro" id="IPR013785">
    <property type="entry name" value="Aldolase_TIM"/>
</dbReference>
<dbReference type="GO" id="GO:0008652">
    <property type="term" value="P:amino acid biosynthetic process"/>
    <property type="evidence" value="ECO:0007669"/>
    <property type="project" value="UniProtKB-KW"/>
</dbReference>
<feature type="binding site" evidence="5">
    <location>
        <position position="237"/>
    </location>
    <ligand>
        <name>3-dehydroquinate</name>
        <dbReference type="ChEBI" id="CHEBI:32364"/>
    </ligand>
</feature>
<sequence length="250" mass="27054">MKTLTCHNTIIGENDQSAIALPIVAANLDDLKEQLPAIKESQPDLVEWRIDHLDHTPELKDLKEIRAALTTGLGDLPIIATFRTQGEGGAMPLEEAAYGDLLAKLAQSGFDLIDVEVDHDQKMVEKAIQAIHDQNLQVIASYHNFQSTPTNAFLQNQFEKMANLKADMAKIAVMPTTKADVLRLLTASQTAQESLAIPIVTMAMGDLGKISRIAGQLSGSAITFASLDESSGSAPGQLTIAQIRQIFQLL</sequence>
<proteinExistence type="inferred from homology"/>
<dbReference type="AlphaFoldDB" id="A0A3F3GZ57"/>
<dbReference type="HAMAP" id="MF_00214">
    <property type="entry name" value="AroD"/>
    <property type="match status" value="1"/>
</dbReference>
<dbReference type="InterPro" id="IPR001381">
    <property type="entry name" value="DHquinase_I"/>
</dbReference>
<reference evidence="6" key="1">
    <citation type="journal article" date="2015" name="BMC Genomics">
        <title>Comparative genomics of Fructobacillus spp. and Leuconostoc spp. reveals niche-specific evolution of Fructobacillus spp.</title>
        <authorList>
            <person name="Endo A."/>
            <person name="Tanizawa Y."/>
            <person name="Tanaka N."/>
            <person name="Maeno S."/>
            <person name="Kumar H."/>
            <person name="Shiwa Y."/>
            <person name="Okada S."/>
            <person name="Yoshikawa H."/>
            <person name="Dicks L."/>
            <person name="Nakagawa J."/>
            <person name="Arita M."/>
        </authorList>
    </citation>
    <scope>NUCLEOTIDE SEQUENCE [LARGE SCALE GENOMIC DNA]</scope>
    <source>
        <strain evidence="6">F214-1</strain>
    </source>
</reference>
<dbReference type="FunFam" id="3.20.20.70:FF:000047">
    <property type="entry name" value="3-dehydroquinate dehydratase"/>
    <property type="match status" value="1"/>
</dbReference>
<dbReference type="GO" id="GO:0009423">
    <property type="term" value="P:chorismate biosynthetic process"/>
    <property type="evidence" value="ECO:0007669"/>
    <property type="project" value="UniProtKB-UniRule"/>
</dbReference>
<dbReference type="Pfam" id="PF01487">
    <property type="entry name" value="DHquinase_I"/>
    <property type="match status" value="1"/>
</dbReference>
<name>A0A3F3GZ57_9LACO</name>
<comment type="pathway">
    <text evidence="5">Metabolic intermediate biosynthesis; chorismate biosynthesis; chorismate from D-erythrose 4-phosphate and phosphoenolpyruvate: step 3/7.</text>
</comment>
<protein>
    <recommendedName>
        <fullName evidence="5">3-dehydroquinate dehydratase</fullName>
        <shortName evidence="5">3-dehydroquinase</shortName>
        <ecNumber evidence="5">4.2.1.10</ecNumber>
    </recommendedName>
    <alternativeName>
        <fullName evidence="5">Type I DHQase</fullName>
    </alternativeName>
    <alternativeName>
        <fullName evidence="5">Type I dehydroquinase</fullName>
        <shortName evidence="5">DHQ1</shortName>
    </alternativeName>
</protein>
<feature type="active site" description="Proton donor/acceptor" evidence="5">
    <location>
        <position position="143"/>
    </location>
</feature>
<dbReference type="CDD" id="cd00502">
    <property type="entry name" value="DHQase_I"/>
    <property type="match status" value="1"/>
</dbReference>
<gene>
    <name evidence="5 6" type="primary">aroD</name>
    <name evidence="6" type="ORF">FTRO_0031870</name>
</gene>
<organism evidence="6">
    <name type="scientific">Fructobacillus tropaeoli</name>
    <dbReference type="NCBI Taxonomy" id="709323"/>
    <lineage>
        <taxon>Bacteria</taxon>
        <taxon>Bacillati</taxon>
        <taxon>Bacillota</taxon>
        <taxon>Bacilli</taxon>
        <taxon>Lactobacillales</taxon>
        <taxon>Lactobacillaceae</taxon>
        <taxon>Fructobacillus</taxon>
    </lineage>
</organism>
<comment type="subunit">
    <text evidence="5">Homodimer.</text>
</comment>
<dbReference type="EMBL" id="DF968080">
    <property type="protein sequence ID" value="GAP04245.1"/>
    <property type="molecule type" value="Genomic_DNA"/>
</dbReference>
<dbReference type="PANTHER" id="PTHR43699:SF1">
    <property type="entry name" value="3-DEHYDROQUINATE DEHYDRATASE"/>
    <property type="match status" value="1"/>
</dbReference>
<dbReference type="GO" id="GO:0046279">
    <property type="term" value="P:3,4-dihydroxybenzoate biosynthetic process"/>
    <property type="evidence" value="ECO:0007669"/>
    <property type="project" value="UniProtKB-ARBA"/>
</dbReference>
<dbReference type="SUPFAM" id="SSF51569">
    <property type="entry name" value="Aldolase"/>
    <property type="match status" value="1"/>
</dbReference>
<dbReference type="InterPro" id="IPR050146">
    <property type="entry name" value="Type-I_3-dehydroquinase"/>
</dbReference>
<comment type="caution">
    <text evidence="5">Lacks conserved residue(s) required for the propagation of feature annotation.</text>
</comment>
<dbReference type="NCBIfam" id="TIGR01093">
    <property type="entry name" value="aroD"/>
    <property type="match status" value="1"/>
</dbReference>
<keyword evidence="4 5" id="KW-0704">Schiff base</keyword>
<evidence type="ECO:0000256" key="1">
    <source>
        <dbReference type="ARBA" id="ARBA00001864"/>
    </source>
</evidence>